<feature type="compositionally biased region" description="Low complexity" evidence="3">
    <location>
        <begin position="403"/>
        <end position="416"/>
    </location>
</feature>
<name>A0ABM1VUM3_APLCA</name>
<feature type="region of interest" description="Disordered" evidence="3">
    <location>
        <begin position="1"/>
        <end position="75"/>
    </location>
</feature>
<evidence type="ECO:0000256" key="3">
    <source>
        <dbReference type="SAM" id="MobiDB-lite"/>
    </source>
</evidence>
<feature type="compositionally biased region" description="Basic and acidic residues" evidence="3">
    <location>
        <begin position="990"/>
        <end position="1000"/>
    </location>
</feature>
<feature type="compositionally biased region" description="Acidic residues" evidence="3">
    <location>
        <begin position="16"/>
        <end position="27"/>
    </location>
</feature>
<feature type="region of interest" description="Disordered" evidence="3">
    <location>
        <begin position="912"/>
        <end position="1000"/>
    </location>
</feature>
<protein>
    <submittedName>
        <fullName evidence="5">Uncharacterized protein LOC101846143 isoform X1</fullName>
    </submittedName>
</protein>
<feature type="compositionally biased region" description="Polar residues" evidence="3">
    <location>
        <begin position="318"/>
        <end position="338"/>
    </location>
</feature>
<feature type="region of interest" description="Disordered" evidence="3">
    <location>
        <begin position="1333"/>
        <end position="1365"/>
    </location>
</feature>
<evidence type="ECO:0000313" key="4">
    <source>
        <dbReference type="Proteomes" id="UP000694888"/>
    </source>
</evidence>
<dbReference type="RefSeq" id="XP_035826115.1">
    <property type="nucleotide sequence ID" value="XM_035970222.1"/>
</dbReference>
<feature type="compositionally biased region" description="Polar residues" evidence="3">
    <location>
        <begin position="149"/>
        <end position="165"/>
    </location>
</feature>
<accession>A0ABM1VUM3</accession>
<feature type="compositionally biased region" description="Basic and acidic residues" evidence="3">
    <location>
        <begin position="912"/>
        <end position="922"/>
    </location>
</feature>
<evidence type="ECO:0000313" key="5">
    <source>
        <dbReference type="RefSeq" id="XP_035826115.1"/>
    </source>
</evidence>
<proteinExistence type="predicted"/>
<feature type="compositionally biased region" description="Polar residues" evidence="3">
    <location>
        <begin position="923"/>
        <end position="938"/>
    </location>
</feature>
<feature type="compositionally biased region" description="Polar residues" evidence="3">
    <location>
        <begin position="676"/>
        <end position="691"/>
    </location>
</feature>
<feature type="region of interest" description="Disordered" evidence="3">
    <location>
        <begin position="395"/>
        <end position="416"/>
    </location>
</feature>
<organism evidence="4 5">
    <name type="scientific">Aplysia californica</name>
    <name type="common">California sea hare</name>
    <dbReference type="NCBI Taxonomy" id="6500"/>
    <lineage>
        <taxon>Eukaryota</taxon>
        <taxon>Metazoa</taxon>
        <taxon>Spiralia</taxon>
        <taxon>Lophotrochozoa</taxon>
        <taxon>Mollusca</taxon>
        <taxon>Gastropoda</taxon>
        <taxon>Heterobranchia</taxon>
        <taxon>Euthyneura</taxon>
        <taxon>Tectipleura</taxon>
        <taxon>Aplysiida</taxon>
        <taxon>Aplysioidea</taxon>
        <taxon>Aplysiidae</taxon>
        <taxon>Aplysia</taxon>
    </lineage>
</organism>
<dbReference type="PANTHER" id="PTHR16171:SF13">
    <property type="entry name" value="BASIC IMMUNOGLOBULIN-LIKE VARIABLE MOTIF-CONTAINING PROTEIN"/>
    <property type="match status" value="1"/>
</dbReference>
<keyword evidence="4" id="KW-1185">Reference proteome</keyword>
<dbReference type="PANTHER" id="PTHR16171">
    <property type="entry name" value="DNA REPAIR PROTEIN COMPLEMENTING XP-G CELLS-RELATED"/>
    <property type="match status" value="1"/>
</dbReference>
<sequence>MGNKLHTTKPYIVDEYLSEDSDSDDDWLSAPEWSSRRTSAANQSGESDDDSDKSKDGKSKKDEPPSRQVSVDSRVVSSLVSEVELLLSYLDKNDYEGAQRAARNLKECGGGGGGGVSRGQIEEELSPLLPAAKISSPKRLLAQERNHNMDNGNGEESQPLLTTDETMNRDLGASDGPSIEEQRQALAQLDDELNAFEEMEVQVSQGLPTSPTATAPPAPRRRSSSGSGIPRLVRSSSSCSEDSDSGMTDRRSGMRNHRRSPSPGNAGQTSGIPRFGGSRPLARMVPKLAEADGNSSQTKSGLNNAMSDSNYRGRRSPSPGNRQLQMKANISPKTSSTPPAARLGQGAGLDAEISGLDDSKDPETAAWEVNISDFTGRAKKNKKRSGIPSVWTKSVGKEVSSVQSRGDISPSSSSSQLSMVQASQTFTVLSASQSESIEAIGECRDPTLRKVLDLRRWHCMSRPQYKTSCGISSVVSCWNFLFSTMGQGSLKPLTQEVAMKILGFHSPFEEIKFGPFTGNLTLMRWFRRLNSHFGVTGRCYYMFKPRGRNKTVGVTSEMALEKLKEGLKDPNTTFVYHCHNHYFCPIGYEETPVFCVDAYSGFLNPEAIESWILIGETSRKYPAIHCKLWDEISTDLHCESPNFINIRQSWKGVMQRNTSKKPGGNLHCIMTFQRSTGISTSPSQNKSSIPRSSRLPVRPGSSSSLDGGSLSPVDGEGGRPAWRDLDSFYEEEQGDYVETLDSEVSDDEVSMWGTWNSGVGIRGRGVDRRRETKGQSADRSKGVKEVCEDCNEEIQEPAVESKRKMFGQSVDSRGKIVGQTVDSRGKTSGQAVDSRRKLWGQTADSKGKTVEPALNKKITDSKGRTWGQTLLSKGRTLGQAMVNKGKELEQAVQSKGKLIGQATERKAKVWGRYRESKVEAKEQTANSKVGTKGQTVNSKGGIKGQSGNAKLPRGEESIPKNIPSKENLKETDMDNGANSKEETIEQEADGNTKGKEEKKELAVDIQKDERAEIVNSRVKIWIQDVDSQVEIEEPTVDSQVEVKFEEPNSRIETGEQIVSQEVEIREPAVEYQIEIEKSPVNSHIEVTELALINKVEVAEPILTPEIKIRESVMCSQEEKREPAVNSQIPIRILAVDSHEERKEPTVYRQVEVKQPSVYSQIEVREEVREPTVTQEVKIREPALCSPTEIREQAVKSQIPIRIPTLDSQAQIGESVISSPLEIAEHTADSPMAAKNHLTGNSHIEIRENISDGEVAVDSHVEIKEDADEGTSPDKSVRKHIEFWEQMEGKKSAPSSSADLQRGISDRTDVEMAEEGKGIDIDKSNVEDVGEERGVGHLVGDIEDEDCDSDGTANGEESESFVSEREVTGDLSAVVGPDDDLDVVKGVDDVADEKKDSEDEGCDAVVVRGEIDENVGRFENYSNEDTVSVEVGKAHNMGFTVGEDGNVLTEEGEKSDVPVCDEGVYGDVGEATSDRLGATETAGETIEMW</sequence>
<feature type="region of interest" description="Disordered" evidence="3">
    <location>
        <begin position="676"/>
        <end position="722"/>
    </location>
</feature>
<feature type="compositionally biased region" description="Basic and acidic residues" evidence="3">
    <location>
        <begin position="52"/>
        <end position="65"/>
    </location>
</feature>
<dbReference type="Proteomes" id="UP000694888">
    <property type="component" value="Unplaced"/>
</dbReference>
<comment type="subcellular location">
    <subcellularLocation>
        <location evidence="1">Nucleus</location>
    </subcellularLocation>
</comment>
<feature type="region of interest" description="Disordered" evidence="3">
    <location>
        <begin position="1441"/>
        <end position="1467"/>
    </location>
</feature>
<feature type="compositionally biased region" description="Low complexity" evidence="3">
    <location>
        <begin position="699"/>
        <end position="714"/>
    </location>
</feature>
<feature type="compositionally biased region" description="Polar residues" evidence="3">
    <location>
        <begin position="262"/>
        <end position="271"/>
    </location>
</feature>
<dbReference type="GeneID" id="101846143"/>
<feature type="compositionally biased region" description="Acidic residues" evidence="3">
    <location>
        <begin position="189"/>
        <end position="200"/>
    </location>
</feature>
<evidence type="ECO:0000256" key="2">
    <source>
        <dbReference type="ARBA" id="ARBA00023242"/>
    </source>
</evidence>
<reference evidence="5" key="1">
    <citation type="submission" date="2025-08" db="UniProtKB">
        <authorList>
            <consortium name="RefSeq"/>
        </authorList>
    </citation>
    <scope>IDENTIFICATION</scope>
</reference>
<keyword evidence="2" id="KW-0539">Nucleus</keyword>
<gene>
    <name evidence="5" type="primary">LOC101846143</name>
</gene>
<feature type="compositionally biased region" description="Polar residues" evidence="3">
    <location>
        <begin position="293"/>
        <end position="310"/>
    </location>
</feature>
<evidence type="ECO:0000256" key="1">
    <source>
        <dbReference type="ARBA" id="ARBA00004123"/>
    </source>
</evidence>
<feature type="region of interest" description="Disordered" evidence="3">
    <location>
        <begin position="143"/>
        <end position="345"/>
    </location>
</feature>